<dbReference type="InParanoid" id="D8LNB0"/>
<dbReference type="AlphaFoldDB" id="D8LNB0"/>
<feature type="region of interest" description="Disordered" evidence="1">
    <location>
        <begin position="1"/>
        <end position="32"/>
    </location>
</feature>
<evidence type="ECO:0000256" key="1">
    <source>
        <dbReference type="SAM" id="MobiDB-lite"/>
    </source>
</evidence>
<dbReference type="Proteomes" id="UP000002630">
    <property type="component" value="Linkage Group LG22"/>
</dbReference>
<reference evidence="2 3" key="1">
    <citation type="journal article" date="2010" name="Nature">
        <title>The Ectocarpus genome and the independent evolution of multicellularity in brown algae.</title>
        <authorList>
            <person name="Cock J.M."/>
            <person name="Sterck L."/>
            <person name="Rouze P."/>
            <person name="Scornet D."/>
            <person name="Allen A.E."/>
            <person name="Amoutzias G."/>
            <person name="Anthouard V."/>
            <person name="Artiguenave F."/>
            <person name="Aury J.M."/>
            <person name="Badger J.H."/>
            <person name="Beszteri B."/>
            <person name="Billiau K."/>
            <person name="Bonnet E."/>
            <person name="Bothwell J.H."/>
            <person name="Bowler C."/>
            <person name="Boyen C."/>
            <person name="Brownlee C."/>
            <person name="Carrano C.J."/>
            <person name="Charrier B."/>
            <person name="Cho G.Y."/>
            <person name="Coelho S.M."/>
            <person name="Collen J."/>
            <person name="Corre E."/>
            <person name="Da Silva C."/>
            <person name="Delage L."/>
            <person name="Delaroque N."/>
            <person name="Dittami S.M."/>
            <person name="Doulbeau S."/>
            <person name="Elias M."/>
            <person name="Farnham G."/>
            <person name="Gachon C.M."/>
            <person name="Gschloessl B."/>
            <person name="Heesch S."/>
            <person name="Jabbari K."/>
            <person name="Jubin C."/>
            <person name="Kawai H."/>
            <person name="Kimura K."/>
            <person name="Kloareg B."/>
            <person name="Kupper F.C."/>
            <person name="Lang D."/>
            <person name="Le Bail A."/>
            <person name="Leblanc C."/>
            <person name="Lerouge P."/>
            <person name="Lohr M."/>
            <person name="Lopez P.J."/>
            <person name="Martens C."/>
            <person name="Maumus F."/>
            <person name="Michel G."/>
            <person name="Miranda-Saavedra D."/>
            <person name="Morales J."/>
            <person name="Moreau H."/>
            <person name="Motomura T."/>
            <person name="Nagasato C."/>
            <person name="Napoli C.A."/>
            <person name="Nelson D.R."/>
            <person name="Nyvall-Collen P."/>
            <person name="Peters A.F."/>
            <person name="Pommier C."/>
            <person name="Potin P."/>
            <person name="Poulain J."/>
            <person name="Quesneville H."/>
            <person name="Read B."/>
            <person name="Rensing S.A."/>
            <person name="Ritter A."/>
            <person name="Rousvoal S."/>
            <person name="Samanta M."/>
            <person name="Samson G."/>
            <person name="Schroeder D.C."/>
            <person name="Segurens B."/>
            <person name="Strittmatter M."/>
            <person name="Tonon T."/>
            <person name="Tregear J.W."/>
            <person name="Valentin K."/>
            <person name="von Dassow P."/>
            <person name="Yamagishi T."/>
            <person name="Van de Peer Y."/>
            <person name="Wincker P."/>
        </authorList>
    </citation>
    <scope>NUCLEOTIDE SEQUENCE [LARGE SCALE GENOMIC DNA]</scope>
    <source>
        <strain evidence="3">Ec32 / CCAP1310/4</strain>
    </source>
</reference>
<feature type="region of interest" description="Disordered" evidence="1">
    <location>
        <begin position="318"/>
        <end position="400"/>
    </location>
</feature>
<feature type="region of interest" description="Disordered" evidence="1">
    <location>
        <begin position="83"/>
        <end position="110"/>
    </location>
</feature>
<protein>
    <submittedName>
        <fullName evidence="2">Uncharacterized protein</fullName>
    </submittedName>
</protein>
<feature type="compositionally biased region" description="Polar residues" evidence="1">
    <location>
        <begin position="463"/>
        <end position="476"/>
    </location>
</feature>
<sequence>MSHMAHGTKTAKKGDVGGRVGVPGQTAQGPSSKQLRELLHVLKGTPAGAVQQVGHLMMLFVAVVKKQAIDLLQHAKKEIHKKKKATGAAKAGKAGRRVTSLRGGTNGAEKAKRLQRWAAKSKTNARQLLQLLLGSRAALEARPGLARLLKLHAQDIISEEARNGSSAAAAAFDMMITIIDGVLSDDSSRSTPALPTPSSPEPNSAVGGEEVNERPTSTIGETSTRPQQLLKQLPQNASKLIEASLSPLWSACSEDSVRGNATGAATVIEEALSKDAQVLVARPWPSPLWSSSSEESVRGNATAAAIVIKAALLKEAQASSSKGMPDGVEDAVERRPSSGNNDDDDGDDDLAGKRSTSRAERGGGDGENGAPTPTPSACAADVVDDSSAGQPAARQGSLILDDEVSNTSEFTWVTAEVSKTSGLTWMTAEGGESTGSPQTTGVTLEQALVLPPGVTMSFDRGASTPSETLSWPSSGAGSFGDTRFADN</sequence>
<feature type="region of interest" description="Disordered" evidence="1">
    <location>
        <begin position="455"/>
        <end position="487"/>
    </location>
</feature>
<keyword evidence="3" id="KW-1185">Reference proteome</keyword>
<name>D8LNB0_ECTSI</name>
<dbReference type="EMBL" id="FN649747">
    <property type="protein sequence ID" value="CBN77267.1"/>
    <property type="molecule type" value="Genomic_DNA"/>
</dbReference>
<gene>
    <name evidence="2" type="ORF">Esi_0044_0024</name>
</gene>
<evidence type="ECO:0000313" key="2">
    <source>
        <dbReference type="EMBL" id="CBN77267.1"/>
    </source>
</evidence>
<accession>D8LNB0</accession>
<feature type="compositionally biased region" description="Low complexity" evidence="1">
    <location>
        <begin position="376"/>
        <end position="388"/>
    </location>
</feature>
<dbReference type="EMBL" id="FN648641">
    <property type="protein sequence ID" value="CBN77267.1"/>
    <property type="molecule type" value="Genomic_DNA"/>
</dbReference>
<evidence type="ECO:0000313" key="3">
    <source>
        <dbReference type="Proteomes" id="UP000002630"/>
    </source>
</evidence>
<proteinExistence type="predicted"/>
<feature type="compositionally biased region" description="Polar residues" evidence="1">
    <location>
        <begin position="214"/>
        <end position="227"/>
    </location>
</feature>
<organism evidence="2 3">
    <name type="scientific">Ectocarpus siliculosus</name>
    <name type="common">Brown alga</name>
    <name type="synonym">Conferva siliculosa</name>
    <dbReference type="NCBI Taxonomy" id="2880"/>
    <lineage>
        <taxon>Eukaryota</taxon>
        <taxon>Sar</taxon>
        <taxon>Stramenopiles</taxon>
        <taxon>Ochrophyta</taxon>
        <taxon>PX clade</taxon>
        <taxon>Phaeophyceae</taxon>
        <taxon>Ectocarpales</taxon>
        <taxon>Ectocarpaceae</taxon>
        <taxon>Ectocarpus</taxon>
    </lineage>
</organism>
<feature type="region of interest" description="Disordered" evidence="1">
    <location>
        <begin position="186"/>
        <end position="227"/>
    </location>
</feature>